<dbReference type="PROSITE" id="PS51406">
    <property type="entry name" value="FIBRINOGEN_C_2"/>
    <property type="match status" value="1"/>
</dbReference>
<dbReference type="Proteomes" id="UP000244929">
    <property type="component" value="Chromosome"/>
</dbReference>
<feature type="domain" description="Fibrinogen C-terminal" evidence="2">
    <location>
        <begin position="1271"/>
        <end position="1325"/>
    </location>
</feature>
<accession>A0A2S1R1V1</accession>
<protein>
    <recommendedName>
        <fullName evidence="2">Fibrinogen C-terminal domain-containing protein</fullName>
    </recommendedName>
</protein>
<evidence type="ECO:0000256" key="1">
    <source>
        <dbReference type="SAM" id="SignalP"/>
    </source>
</evidence>
<dbReference type="Gene3D" id="2.60.120.1000">
    <property type="match status" value="1"/>
</dbReference>
<sequence length="1496" mass="148918">MKKVLFLFAFFTSLCATAQVKIGDNPTSVGASSSLELESTDKALLLTRVANTDAIVSPVNGMVVYDISSNCVKSYENGAWSNCLSYTGSTHPSTNGTAVVSSYNCNSGSTGTLTASVAITGVTQTITANVTTIGTYNITTSVNGIVFTGSGTLTSTGPQTIVLTASGNPTTVGTNSFVLNTAPGCTFTRNVVANPTSGGTAIVSAYNCSTASAGTLTSGTPVSGVTQTITATVTTSGTYNITTPAVNGVTFSGSGTVTAPSSTIVLTATGTPGAISASATNPFTFNLSTSPSCSFTRTIISPTSGGTAAMTITNCSTTATGAMTAGTAVSGVSQTVTVNVTALGTYSISTAAANGVTFAGSGTFTSLGSQNIVLTATGTPTAAGTTNFVLNSTPSCTFTRTTGETFVSTLCPVAYGSYPQTISIGSTSVTIAKTTNTDGGLQSNISQCGIAPATNNGIAFLAGQSATYTFTVPLKNIQVYSPNNESTENNEGLTVSATLAGVSVPITLAPLNLGTCVSAFTATQSGNTASINNTGSAATSAIAFNISSTGPYDSITITRTSTASGGNLHGLMFCNATAVPSSTNGTAVVSSYDCSGATAGTLSMGVAATGVTKTITANVTTIGTYVITTNPVNGVTYSKSGTFTATGPQTVVLNASGTPTATGTFTYALNSNPTCSFDITATSLTSGGTAVVSAYNCSTGSAGTLTVGTAPSGVTQTITATVTTAGTYNISTTANGVTFTGSGTVATGSQPIILTATTTPTTAGVASFPLNTTPTCTFTRNIISPSTGGTGVMTITSCTTASAGAMTAGTAVSGVTQTVTVNVTALGTYSISTAAANGVTFAGSGTFTALGSQTIVLTATGTPATAGTSSFVISTTPGCTFTRTVGESFTATLCSVSYGSYPQTVNVGGTSVTVAKTTNTDSGSGASTQCGIAPATNSQINLSAGQSATYTFTIPVKNLQVYCSANESTENSEGVTVSASLAGTPVPVTLAPLNLGSCVAAFTATQSGNTASINNTGSAATSAIAFNISSAGPYDSITVTRTSTATGVNSHGLMFCNATAVPSSSNGTAVVSSYDCSGATSGTLTAGVAASGVTKTITANVTTVGSYVITTNPVNGVSFSKSGTFTATGPQTVVLNASGTPTATGAQTYTLNSNPSCSFSITTANNPSSNGTAVVSAYSPAGGSNFSLLGITTPSSVTMEVTATVTTVGTYNISATANGVTYTGSGTFAGTGSQLIVLSGSGTPVATGCFTYTINTTPSTSVNRYTYGNGTTTSNVAISCNQIKTNYPSSADGLYWLDIDGCNATFTPVQAYCDMTTDGGGWTLVANYLHKGGTTPALVVKSTSFPLLGSSTLGTDESASATTWGHCSSAMFNAVNFSFTSVRFYGKTSLHTRVIHFKTSLAGAITYMKTGLGSMTGLATSFTALSGHTAFLPAASDSYYSNYGDNSITSFPFWKGSTYHWGIVGTLSSNGLTNRWEVDDYANSAANSTYHQIWVK</sequence>
<feature type="chain" id="PRO_5015434744" description="Fibrinogen C-terminal domain-containing protein" evidence="1">
    <location>
        <begin position="19"/>
        <end position="1496"/>
    </location>
</feature>
<evidence type="ECO:0000313" key="4">
    <source>
        <dbReference type="Proteomes" id="UP000244929"/>
    </source>
</evidence>
<name>A0A2S1R1V1_9FLAO</name>
<dbReference type="EMBL" id="CP029186">
    <property type="protein sequence ID" value="AWH86559.1"/>
    <property type="molecule type" value="Genomic_DNA"/>
</dbReference>
<organism evidence="3 4">
    <name type="scientific">Flavobacterium album</name>
    <dbReference type="NCBI Taxonomy" id="2175091"/>
    <lineage>
        <taxon>Bacteria</taxon>
        <taxon>Pseudomonadati</taxon>
        <taxon>Bacteroidota</taxon>
        <taxon>Flavobacteriia</taxon>
        <taxon>Flavobacteriales</taxon>
        <taxon>Flavobacteriaceae</taxon>
        <taxon>Flavobacterium</taxon>
    </lineage>
</organism>
<feature type="signal peptide" evidence="1">
    <location>
        <begin position="1"/>
        <end position="18"/>
    </location>
</feature>
<dbReference type="RefSeq" id="WP_108779282.1">
    <property type="nucleotide sequence ID" value="NZ_CP029186.1"/>
</dbReference>
<evidence type="ECO:0000313" key="3">
    <source>
        <dbReference type="EMBL" id="AWH86559.1"/>
    </source>
</evidence>
<reference evidence="3 4" key="1">
    <citation type="submission" date="2018-04" db="EMBL/GenBank/DDBJ databases">
        <title>Genome sequencing of Flavobacterium sp. HYN0059.</title>
        <authorList>
            <person name="Yi H."/>
            <person name="Baek C."/>
        </authorList>
    </citation>
    <scope>NUCLEOTIDE SEQUENCE [LARGE SCALE GENOMIC DNA]</scope>
    <source>
        <strain evidence="3 4">HYN0059</strain>
    </source>
</reference>
<dbReference type="InterPro" id="IPR036056">
    <property type="entry name" value="Fibrinogen-like_C"/>
</dbReference>
<keyword evidence="4" id="KW-1185">Reference proteome</keyword>
<proteinExistence type="predicted"/>
<dbReference type="SUPFAM" id="SSF56496">
    <property type="entry name" value="Fibrinogen C-terminal domain-like"/>
    <property type="match status" value="1"/>
</dbReference>
<dbReference type="KEGG" id="falb:HYN59_16235"/>
<dbReference type="InterPro" id="IPR002181">
    <property type="entry name" value="Fibrinogen_a/b/g_C_dom"/>
</dbReference>
<dbReference type="NCBIfam" id="NF040941">
    <property type="entry name" value="GGGWT_bact"/>
    <property type="match status" value="1"/>
</dbReference>
<gene>
    <name evidence="3" type="ORF">HYN59_16235</name>
</gene>
<evidence type="ECO:0000259" key="2">
    <source>
        <dbReference type="PROSITE" id="PS51406"/>
    </source>
</evidence>
<keyword evidence="1" id="KW-0732">Signal</keyword>
<dbReference type="OrthoDB" id="9145816at2"/>